<sequence length="146" mass="16078">MKTRTILSLAALGLGGAWALRKWNRLQSTANLLKIESPRISDLNLFGQNLQFKLQFPIVNPENESFSGSVISVRIYHEGEEIAYSEPGIIPFTVGAGSRTIVHNIVMNVPASSIDKVLDPSVARNLTYRALIEVEGIRTEFTGPLL</sequence>
<reference evidence="1 2" key="1">
    <citation type="submission" date="2019-10" db="EMBL/GenBank/DDBJ databases">
        <title>Genome sequence of Phaeocystidibacter marisrubri JCM30614 (type strain).</title>
        <authorList>
            <person name="Bowman J.P."/>
        </authorList>
    </citation>
    <scope>NUCLEOTIDE SEQUENCE [LARGE SCALE GENOMIC DNA]</scope>
    <source>
        <strain evidence="1 2">JCM 30614</strain>
    </source>
</reference>
<comment type="caution">
    <text evidence="1">The sequence shown here is derived from an EMBL/GenBank/DDBJ whole genome shotgun (WGS) entry which is preliminary data.</text>
</comment>
<dbReference type="Proteomes" id="UP000484164">
    <property type="component" value="Unassembled WGS sequence"/>
</dbReference>
<name>A0A6L3ZCK5_9FLAO</name>
<evidence type="ECO:0000313" key="1">
    <source>
        <dbReference type="EMBL" id="KAB2815593.1"/>
    </source>
</evidence>
<gene>
    <name evidence="1" type="ORF">F8C82_07775</name>
</gene>
<evidence type="ECO:0000313" key="2">
    <source>
        <dbReference type="Proteomes" id="UP000484164"/>
    </source>
</evidence>
<dbReference type="RefSeq" id="WP_151693023.1">
    <property type="nucleotide sequence ID" value="NZ_BMGX01000001.1"/>
</dbReference>
<organism evidence="1 2">
    <name type="scientific">Phaeocystidibacter marisrubri</name>
    <dbReference type="NCBI Taxonomy" id="1577780"/>
    <lineage>
        <taxon>Bacteria</taxon>
        <taxon>Pseudomonadati</taxon>
        <taxon>Bacteroidota</taxon>
        <taxon>Flavobacteriia</taxon>
        <taxon>Flavobacteriales</taxon>
        <taxon>Phaeocystidibacteraceae</taxon>
        <taxon>Phaeocystidibacter</taxon>
    </lineage>
</organism>
<dbReference type="EMBL" id="WBVQ01000002">
    <property type="protein sequence ID" value="KAB2815593.1"/>
    <property type="molecule type" value="Genomic_DNA"/>
</dbReference>
<evidence type="ECO:0008006" key="3">
    <source>
        <dbReference type="Google" id="ProtNLM"/>
    </source>
</evidence>
<keyword evidence="2" id="KW-1185">Reference proteome</keyword>
<dbReference type="AlphaFoldDB" id="A0A6L3ZCK5"/>
<protein>
    <recommendedName>
        <fullName evidence="3">LEA type 2 family protein</fullName>
    </recommendedName>
</protein>
<proteinExistence type="predicted"/>
<accession>A0A6L3ZCK5</accession>